<dbReference type="Proteomes" id="UP000231267">
    <property type="component" value="Unassembled WGS sequence"/>
</dbReference>
<dbReference type="SUPFAM" id="SSF53067">
    <property type="entry name" value="Actin-like ATPase domain"/>
    <property type="match status" value="1"/>
</dbReference>
<sequence length="291" mass="30958">MKKYSIGIDMGGTNTKIALVGSGGRILEKRQFLTKSCKNKDILIKTIADNINCFKARGIAGVGIGVPGLVDSKNGIVHYLTNIAGWKDVNLKKELKARTGIGKIFVDNDVNLMALAEARYGAGRRVKSLFCVTLGTGVGGGIVINGEVYRGNTQSAGEVGHIVLDASGPKCNCGGRGCVEAYVGNNHIIKKFGVTPQELTKLAKQGNMRAKNIWKETAEYLGRGLVMVVNVFDPEVIIIGGGVSGAGEFILKPLREYIRKHALSVPAEKVRIVRAKLGNDAGVIGAAELVR</sequence>
<keyword evidence="2" id="KW-0418">Kinase</keyword>
<evidence type="ECO:0000256" key="1">
    <source>
        <dbReference type="ARBA" id="ARBA00006479"/>
    </source>
</evidence>
<dbReference type="PROSITE" id="PS01125">
    <property type="entry name" value="ROK"/>
    <property type="match status" value="1"/>
</dbReference>
<dbReference type="GO" id="GO:0016301">
    <property type="term" value="F:kinase activity"/>
    <property type="evidence" value="ECO:0007669"/>
    <property type="project" value="UniProtKB-KW"/>
</dbReference>
<dbReference type="AlphaFoldDB" id="A0A2J0LD68"/>
<protein>
    <submittedName>
        <fullName evidence="2">Glucokinase</fullName>
    </submittedName>
</protein>
<keyword evidence="2" id="KW-0808">Transferase</keyword>
<dbReference type="InterPro" id="IPR049874">
    <property type="entry name" value="ROK_cs"/>
</dbReference>
<accession>A0A2J0LD68</accession>
<evidence type="ECO:0000313" key="3">
    <source>
        <dbReference type="Proteomes" id="UP000231267"/>
    </source>
</evidence>
<dbReference type="PANTHER" id="PTHR18964:SF149">
    <property type="entry name" value="BIFUNCTIONAL UDP-N-ACETYLGLUCOSAMINE 2-EPIMERASE_N-ACETYLMANNOSAMINE KINASE"/>
    <property type="match status" value="1"/>
</dbReference>
<dbReference type="InterPro" id="IPR043129">
    <property type="entry name" value="ATPase_NBD"/>
</dbReference>
<dbReference type="PANTHER" id="PTHR18964">
    <property type="entry name" value="ROK (REPRESSOR, ORF, KINASE) FAMILY"/>
    <property type="match status" value="1"/>
</dbReference>
<gene>
    <name evidence="2" type="ORF">COW11_06695</name>
</gene>
<comment type="similarity">
    <text evidence="1">Belongs to the ROK (NagC/XylR) family.</text>
</comment>
<dbReference type="Pfam" id="PF00480">
    <property type="entry name" value="ROK"/>
    <property type="match status" value="1"/>
</dbReference>
<name>A0A2J0LD68_9BACT</name>
<organism evidence="2 3">
    <name type="scientific">Candidatus Taenaricola geysiri</name>
    <dbReference type="NCBI Taxonomy" id="1974752"/>
    <lineage>
        <taxon>Bacteria</taxon>
        <taxon>Pseudomonadati</taxon>
        <taxon>Candidatus Omnitrophota</taxon>
        <taxon>Candidatus Taenaricola</taxon>
    </lineage>
</organism>
<dbReference type="InterPro" id="IPR000600">
    <property type="entry name" value="ROK"/>
</dbReference>
<reference evidence="2 3" key="1">
    <citation type="submission" date="2017-09" db="EMBL/GenBank/DDBJ databases">
        <title>Depth-based differentiation of microbial function through sediment-hosted aquifers and enrichment of novel symbionts in the deep terrestrial subsurface.</title>
        <authorList>
            <person name="Probst A.J."/>
            <person name="Ladd B."/>
            <person name="Jarett J.K."/>
            <person name="Geller-Mcgrath D.E."/>
            <person name="Sieber C.M."/>
            <person name="Emerson J.B."/>
            <person name="Anantharaman K."/>
            <person name="Thomas B.C."/>
            <person name="Malmstrom R."/>
            <person name="Stieglmeier M."/>
            <person name="Klingl A."/>
            <person name="Woyke T."/>
            <person name="Ryan C.M."/>
            <person name="Banfield J.F."/>
        </authorList>
    </citation>
    <scope>NUCLEOTIDE SEQUENCE [LARGE SCALE GENOMIC DNA]</scope>
    <source>
        <strain evidence="2">CG12_big_fil_rev_8_21_14_0_65_43_15</strain>
    </source>
</reference>
<evidence type="ECO:0000313" key="2">
    <source>
        <dbReference type="EMBL" id="PIW65808.1"/>
    </source>
</evidence>
<dbReference type="EMBL" id="PFGP01000152">
    <property type="protein sequence ID" value="PIW65808.1"/>
    <property type="molecule type" value="Genomic_DNA"/>
</dbReference>
<comment type="caution">
    <text evidence="2">The sequence shown here is derived from an EMBL/GenBank/DDBJ whole genome shotgun (WGS) entry which is preliminary data.</text>
</comment>
<dbReference type="Gene3D" id="3.30.420.40">
    <property type="match status" value="2"/>
</dbReference>
<proteinExistence type="inferred from homology"/>